<accession>A0A0L0FM55</accession>
<sequence length="334" mass="37098">MPTCALAVSVSSCLVDMDSLHTFIGCLVQHYNNGTVDAKSLDRCQPLTDLSTRSQSAKSFDITNPPKGYYVEPKGFVSHIITRYRTSALESAVFRIAITHSVRARQMARKHITAALASCVWNILTDLKEAMRLSSHKSSSERIAHPPLATRQSSSFAIKHEKMRLYLPINLRHTQCISPDFFGNAEIQTMVELPTDSLLSASQPQCSMEDVADAIELHAITQQQRSAVQDVLDWLQGAERRDKGIMLDYRGSTGASFLTVQVSDKDWYNGLEFGSSGIPVFASIPSGKTGWHAQTIRANEEEFDLFVTLPRPAMEVMVQEWSQALLSEAEKQSS</sequence>
<proteinExistence type="predicted"/>
<protein>
    <submittedName>
        <fullName evidence="1">Uncharacterized protein</fullName>
    </submittedName>
</protein>
<dbReference type="RefSeq" id="XP_014151742.1">
    <property type="nucleotide sequence ID" value="XM_014296267.1"/>
</dbReference>
<dbReference type="EMBL" id="KQ242618">
    <property type="protein sequence ID" value="KNC77840.1"/>
    <property type="molecule type" value="Genomic_DNA"/>
</dbReference>
<name>A0A0L0FM55_9EUKA</name>
<evidence type="ECO:0000313" key="1">
    <source>
        <dbReference type="EMBL" id="KNC77840.1"/>
    </source>
</evidence>
<reference evidence="1 2" key="1">
    <citation type="submission" date="2011-02" db="EMBL/GenBank/DDBJ databases">
        <title>The Genome Sequence of Sphaeroforma arctica JP610.</title>
        <authorList>
            <consortium name="The Broad Institute Genome Sequencing Platform"/>
            <person name="Russ C."/>
            <person name="Cuomo C."/>
            <person name="Young S.K."/>
            <person name="Zeng Q."/>
            <person name="Gargeya S."/>
            <person name="Alvarado L."/>
            <person name="Berlin A."/>
            <person name="Chapman S.B."/>
            <person name="Chen Z."/>
            <person name="Freedman E."/>
            <person name="Gellesch M."/>
            <person name="Goldberg J."/>
            <person name="Griggs A."/>
            <person name="Gujja S."/>
            <person name="Heilman E."/>
            <person name="Heiman D."/>
            <person name="Howarth C."/>
            <person name="Mehta T."/>
            <person name="Neiman D."/>
            <person name="Pearson M."/>
            <person name="Roberts A."/>
            <person name="Saif S."/>
            <person name="Shea T."/>
            <person name="Shenoy N."/>
            <person name="Sisk P."/>
            <person name="Stolte C."/>
            <person name="Sykes S."/>
            <person name="White J."/>
            <person name="Yandava C."/>
            <person name="Burger G."/>
            <person name="Gray M.W."/>
            <person name="Holland P.W.H."/>
            <person name="King N."/>
            <person name="Lang F.B.F."/>
            <person name="Roger A.J."/>
            <person name="Ruiz-Trillo I."/>
            <person name="Haas B."/>
            <person name="Nusbaum C."/>
            <person name="Birren B."/>
        </authorList>
    </citation>
    <scope>NUCLEOTIDE SEQUENCE [LARGE SCALE GENOMIC DNA]</scope>
    <source>
        <strain evidence="1 2">JP610</strain>
    </source>
</reference>
<keyword evidence="2" id="KW-1185">Reference proteome</keyword>
<gene>
    <name evidence="1" type="ORF">SARC_09710</name>
</gene>
<dbReference type="Gene3D" id="3.30.559.10">
    <property type="entry name" value="Chloramphenicol acetyltransferase-like domain"/>
    <property type="match status" value="1"/>
</dbReference>
<dbReference type="Proteomes" id="UP000054560">
    <property type="component" value="Unassembled WGS sequence"/>
</dbReference>
<organism evidence="1 2">
    <name type="scientific">Sphaeroforma arctica JP610</name>
    <dbReference type="NCBI Taxonomy" id="667725"/>
    <lineage>
        <taxon>Eukaryota</taxon>
        <taxon>Ichthyosporea</taxon>
        <taxon>Ichthyophonida</taxon>
        <taxon>Sphaeroforma</taxon>
    </lineage>
</organism>
<dbReference type="AlphaFoldDB" id="A0A0L0FM55"/>
<dbReference type="InterPro" id="IPR023213">
    <property type="entry name" value="CAT-like_dom_sf"/>
</dbReference>
<evidence type="ECO:0000313" key="2">
    <source>
        <dbReference type="Proteomes" id="UP000054560"/>
    </source>
</evidence>
<dbReference type="GeneID" id="25910214"/>